<accession>A0A0F9PQN9</accession>
<dbReference type="AlphaFoldDB" id="A0A0F9PQN9"/>
<name>A0A0F9PQN9_9ZZZZ</name>
<protein>
    <submittedName>
        <fullName evidence="1">Uncharacterized protein</fullName>
    </submittedName>
</protein>
<evidence type="ECO:0000313" key="1">
    <source>
        <dbReference type="EMBL" id="KKN03371.1"/>
    </source>
</evidence>
<dbReference type="EMBL" id="LAZR01005039">
    <property type="protein sequence ID" value="KKN03371.1"/>
    <property type="molecule type" value="Genomic_DNA"/>
</dbReference>
<gene>
    <name evidence="1" type="ORF">LCGC14_1108190</name>
</gene>
<proteinExistence type="predicted"/>
<dbReference type="Gene3D" id="2.20.28.30">
    <property type="entry name" value="RNA polymerase ii, chain L"/>
    <property type="match status" value="1"/>
</dbReference>
<reference evidence="1" key="1">
    <citation type="journal article" date="2015" name="Nature">
        <title>Complex archaea that bridge the gap between prokaryotes and eukaryotes.</title>
        <authorList>
            <person name="Spang A."/>
            <person name="Saw J.H."/>
            <person name="Jorgensen S.L."/>
            <person name="Zaremba-Niedzwiedzka K."/>
            <person name="Martijn J."/>
            <person name="Lind A.E."/>
            <person name="van Eijk R."/>
            <person name="Schleper C."/>
            <person name="Guy L."/>
            <person name="Ettema T.J."/>
        </authorList>
    </citation>
    <scope>NUCLEOTIDE SEQUENCE</scope>
</reference>
<sequence length="123" mass="14088">MKRCPYCHKAIPTQKVRKMWLKEFSAKEKPYYKQKCNECGEPFGEHYGGNCPKGETKEYKCAKCGLEIIILKSISLRLPKAECQNCGTKTMRPTQRPTHDLDCKCRECQANKVLQGLLLSQTA</sequence>
<comment type="caution">
    <text evidence="1">The sequence shown here is derived from an EMBL/GenBank/DDBJ whole genome shotgun (WGS) entry which is preliminary data.</text>
</comment>
<organism evidence="1">
    <name type="scientific">marine sediment metagenome</name>
    <dbReference type="NCBI Taxonomy" id="412755"/>
    <lineage>
        <taxon>unclassified sequences</taxon>
        <taxon>metagenomes</taxon>
        <taxon>ecological metagenomes</taxon>
    </lineage>
</organism>